<feature type="compositionally biased region" description="Basic and acidic residues" evidence="19">
    <location>
        <begin position="594"/>
        <end position="625"/>
    </location>
</feature>
<keyword evidence="15" id="KW-0238">DNA-binding</keyword>
<dbReference type="GO" id="GO:0022843">
    <property type="term" value="F:voltage-gated monoatomic cation channel activity"/>
    <property type="evidence" value="ECO:0007669"/>
    <property type="project" value="InterPro"/>
</dbReference>
<keyword evidence="11" id="KW-1002">Plastid outer membrane</keyword>
<dbReference type="PROSITE" id="PS50217">
    <property type="entry name" value="BZIP"/>
    <property type="match status" value="1"/>
</dbReference>
<reference evidence="21 22" key="1">
    <citation type="submission" date="2023-10" db="EMBL/GenBank/DDBJ databases">
        <title>Chromosome-scale genome assembly provides insights into flower coloration mechanisms of Canna indica.</title>
        <authorList>
            <person name="Li C."/>
        </authorList>
    </citation>
    <scope>NUCLEOTIDE SEQUENCE [LARGE SCALE GENOMIC DNA]</scope>
    <source>
        <tissue evidence="21">Flower</tissue>
    </source>
</reference>
<dbReference type="GO" id="GO:0003700">
    <property type="term" value="F:DNA-binding transcription factor activity"/>
    <property type="evidence" value="ECO:0007669"/>
    <property type="project" value="InterPro"/>
</dbReference>
<evidence type="ECO:0000256" key="11">
    <source>
        <dbReference type="ARBA" id="ARBA00022805"/>
    </source>
</evidence>
<keyword evidence="22" id="KW-1185">Reference proteome</keyword>
<dbReference type="GO" id="GO:0034426">
    <property type="term" value="C:etioplast membrane"/>
    <property type="evidence" value="ECO:0007669"/>
    <property type="project" value="UniProtKB-SubCell"/>
</dbReference>
<comment type="subunit">
    <text evidence="5">Homooligomers form large rather nonselective pores in plastidial outer membranes.</text>
</comment>
<feature type="compositionally biased region" description="Polar residues" evidence="19">
    <location>
        <begin position="467"/>
        <end position="479"/>
    </location>
</feature>
<dbReference type="GO" id="GO:0005634">
    <property type="term" value="C:nucleus"/>
    <property type="evidence" value="ECO:0007669"/>
    <property type="project" value="UniProtKB-SubCell"/>
</dbReference>
<feature type="compositionally biased region" description="Basic and acidic residues" evidence="19">
    <location>
        <begin position="480"/>
        <end position="494"/>
    </location>
</feature>
<feature type="compositionally biased region" description="Basic and acidic residues" evidence="19">
    <location>
        <begin position="424"/>
        <end position="438"/>
    </location>
</feature>
<keyword evidence="10" id="KW-0812">Transmembrane</keyword>
<dbReference type="Gene3D" id="1.20.5.170">
    <property type="match status" value="1"/>
</dbReference>
<dbReference type="InterPro" id="IPR012900">
    <property type="entry name" value="MFMR"/>
</dbReference>
<evidence type="ECO:0000256" key="8">
    <source>
        <dbReference type="ARBA" id="ARBA00022528"/>
    </source>
</evidence>
<organism evidence="21 22">
    <name type="scientific">Canna indica</name>
    <name type="common">Indian-shot</name>
    <dbReference type="NCBI Taxonomy" id="4628"/>
    <lineage>
        <taxon>Eukaryota</taxon>
        <taxon>Viridiplantae</taxon>
        <taxon>Streptophyta</taxon>
        <taxon>Embryophyta</taxon>
        <taxon>Tracheophyta</taxon>
        <taxon>Spermatophyta</taxon>
        <taxon>Magnoliopsida</taxon>
        <taxon>Liliopsida</taxon>
        <taxon>Zingiberales</taxon>
        <taxon>Cannaceae</taxon>
        <taxon>Canna</taxon>
    </lineage>
</organism>
<dbReference type="EMBL" id="CP136891">
    <property type="protein sequence ID" value="WOK99701.1"/>
    <property type="molecule type" value="Genomic_DNA"/>
</dbReference>
<protein>
    <submittedName>
        <fullName evidence="21">G-box-binding factor 1-like</fullName>
    </submittedName>
</protein>
<dbReference type="PANTHER" id="PTHR35284">
    <property type="entry name" value="OUTER ENVELOPE PORE PROTEIN 24A, CHLOROPLASTIC-RELATED"/>
    <property type="match status" value="1"/>
</dbReference>
<keyword evidence="9" id="KW-0934">Plastid</keyword>
<evidence type="ECO:0000256" key="1">
    <source>
        <dbReference type="ARBA" id="ARBA00002327"/>
    </source>
</evidence>
<evidence type="ECO:0000256" key="5">
    <source>
        <dbReference type="ARBA" id="ARBA00011593"/>
    </source>
</evidence>
<keyword evidence="17" id="KW-0804">Transcription</keyword>
<dbReference type="GO" id="GO:0015288">
    <property type="term" value="F:porin activity"/>
    <property type="evidence" value="ECO:0007669"/>
    <property type="project" value="UniProtKB-KW"/>
</dbReference>
<evidence type="ECO:0000256" key="17">
    <source>
        <dbReference type="ARBA" id="ARBA00023163"/>
    </source>
</evidence>
<evidence type="ECO:0000256" key="4">
    <source>
        <dbReference type="ARBA" id="ARBA00004441"/>
    </source>
</evidence>
<evidence type="ECO:0000256" key="7">
    <source>
        <dbReference type="ARBA" id="ARBA00022452"/>
    </source>
</evidence>
<feature type="compositionally biased region" description="Low complexity" evidence="19">
    <location>
        <begin position="312"/>
        <end position="335"/>
    </location>
</feature>
<dbReference type="SMART" id="SM00338">
    <property type="entry name" value="BRLZ"/>
    <property type="match status" value="1"/>
</dbReference>
<keyword evidence="12" id="KW-0805">Transcription regulation</keyword>
<dbReference type="PROSITE" id="PS00036">
    <property type="entry name" value="BZIP_BASIC"/>
    <property type="match status" value="1"/>
</dbReference>
<gene>
    <name evidence="21" type="ORF">Cni_G08413</name>
</gene>
<dbReference type="InterPro" id="IPR004827">
    <property type="entry name" value="bZIP"/>
</dbReference>
<dbReference type="AlphaFoldDB" id="A0AAQ3K463"/>
<evidence type="ECO:0000256" key="16">
    <source>
        <dbReference type="ARBA" id="ARBA00023136"/>
    </source>
</evidence>
<dbReference type="GO" id="GO:0009707">
    <property type="term" value="C:chloroplast outer membrane"/>
    <property type="evidence" value="ECO:0007669"/>
    <property type="project" value="UniProtKB-SubCell"/>
</dbReference>
<evidence type="ECO:0000256" key="18">
    <source>
        <dbReference type="ARBA" id="ARBA00023242"/>
    </source>
</evidence>
<comment type="subcellular location">
    <subcellularLocation>
        <location evidence="2">Nucleus</location>
    </subcellularLocation>
    <subcellularLocation>
        <location evidence="3">Plastid</location>
        <location evidence="3">Chloroplast outer membrane</location>
        <topology evidence="3">Multi-pass membrane protein</topology>
    </subcellularLocation>
    <subcellularLocation>
        <location evidence="4">Plastid</location>
        <location evidence="4">Etioplast membrane</location>
        <topology evidence="4">Multi-pass membrane protein</topology>
    </subcellularLocation>
</comment>
<dbReference type="GO" id="GO:0046930">
    <property type="term" value="C:pore complex"/>
    <property type="evidence" value="ECO:0007669"/>
    <property type="project" value="UniProtKB-KW"/>
</dbReference>
<evidence type="ECO:0000256" key="10">
    <source>
        <dbReference type="ARBA" id="ARBA00022692"/>
    </source>
</evidence>
<feature type="region of interest" description="Disordered" evidence="19">
    <location>
        <begin position="415"/>
        <end position="502"/>
    </location>
</feature>
<dbReference type="InterPro" id="IPR046347">
    <property type="entry name" value="bZIP_sf"/>
</dbReference>
<dbReference type="Proteomes" id="UP001327560">
    <property type="component" value="Chromosome 2"/>
</dbReference>
<evidence type="ECO:0000256" key="9">
    <source>
        <dbReference type="ARBA" id="ARBA00022640"/>
    </source>
</evidence>
<dbReference type="Pfam" id="PF00170">
    <property type="entry name" value="bZIP_1"/>
    <property type="match status" value="1"/>
</dbReference>
<keyword evidence="18" id="KW-0539">Nucleus</keyword>
<proteinExistence type="predicted"/>
<dbReference type="GO" id="GO:0034765">
    <property type="term" value="P:regulation of monoatomic ion transmembrane transport"/>
    <property type="evidence" value="ECO:0007669"/>
    <property type="project" value="InterPro"/>
</dbReference>
<feature type="domain" description="BZIP" evidence="20">
    <location>
        <begin position="601"/>
        <end position="664"/>
    </location>
</feature>
<evidence type="ECO:0000256" key="12">
    <source>
        <dbReference type="ARBA" id="ARBA00023015"/>
    </source>
</evidence>
<keyword evidence="14" id="KW-0626">Porin</keyword>
<keyword evidence="6" id="KW-0813">Transport</keyword>
<evidence type="ECO:0000256" key="6">
    <source>
        <dbReference type="ARBA" id="ARBA00022448"/>
    </source>
</evidence>
<dbReference type="InterPro" id="IPR045314">
    <property type="entry name" value="bZIP_plant_GBF1"/>
</dbReference>
<sequence length="696" mass="74599">MKATLKGRYEVNKSTAAVATFALNAGDVRVKASMTDATFVRGLSLNGLALSLEKPGAFIFDYNVPTKDVRFQFMNSVRLMEKTVNLTYTHARGDNRTAIDGSMVLDPANKVSVSYTVGEPGACKVKYVYAHGELLRTVLEPCYDVSKNSWDFAITRKFEGGDSLKATYHTTTKNLGLEWNRNTKDRASFKISAAVDLAEPQKTPKLIAETSQKPNDHCRLDVLLTGDVTPPRTQTICGSHVDIMDGRIKRSLQQQFSRSNAFGANTSVIAVQVKLLLAAISSFPPSTYSSRPTSLLALLPVVVMGSPKEKTTTTTTSASSPAKALPSSSSKAPQETTPPTPPATAPVPPEWSASLQAYYGHGPAAMMPQAFYSPAPVAAAQPIVWGAQQVMPPYGSPIAYASFYPHGGFYAQPPTNAGMPYRTPETEGRPPETKDKRSSVKGTSKDGGSSPGKSGIATKGSSGAGDNASQSDDSATEGSSDTKEDDGQLKDHSPTRKRTYGNISAEGKLGGINDNFLFKFATRGCSFPLVGPGEASHPFSTAQYSGANAESSYSGKVRTAKKLPVSAPGRAALPAPQTNLNIGMDLWGSSHAGSDTKDERELRRERRKQSNRESARRSRLRKQQECEELARRVADLNSENNALKAELKNLKKLCGELEAENKSIMGELKQTHGPEYLSGLGVSIDPPELQAAGACS</sequence>
<feature type="region of interest" description="Disordered" evidence="19">
    <location>
        <begin position="584"/>
        <end position="625"/>
    </location>
</feature>
<name>A0AAQ3K463_9LILI</name>
<feature type="compositionally biased region" description="Pro residues" evidence="19">
    <location>
        <begin position="336"/>
        <end position="349"/>
    </location>
</feature>
<keyword evidence="16" id="KW-0472">Membrane</keyword>
<keyword evidence="7" id="KW-1134">Transmembrane beta strand</keyword>
<evidence type="ECO:0000259" key="20">
    <source>
        <dbReference type="PROSITE" id="PS50217"/>
    </source>
</evidence>
<keyword evidence="8" id="KW-0150">Chloroplast</keyword>
<evidence type="ECO:0000256" key="13">
    <source>
        <dbReference type="ARBA" id="ARBA00023065"/>
    </source>
</evidence>
<accession>A0AAQ3K463</accession>
<dbReference type="Pfam" id="PF07777">
    <property type="entry name" value="MFMR"/>
    <property type="match status" value="1"/>
</dbReference>
<evidence type="ECO:0000313" key="21">
    <source>
        <dbReference type="EMBL" id="WOK99701.1"/>
    </source>
</evidence>
<feature type="compositionally biased region" description="Low complexity" evidence="19">
    <location>
        <begin position="446"/>
        <end position="455"/>
    </location>
</feature>
<evidence type="ECO:0000256" key="14">
    <source>
        <dbReference type="ARBA" id="ARBA00023114"/>
    </source>
</evidence>
<keyword evidence="13" id="KW-0406">Ion transport</keyword>
<evidence type="ECO:0000256" key="2">
    <source>
        <dbReference type="ARBA" id="ARBA00004123"/>
    </source>
</evidence>
<dbReference type="CDD" id="cd14702">
    <property type="entry name" value="bZIP_plant_GBF1"/>
    <property type="match status" value="1"/>
</dbReference>
<evidence type="ECO:0000256" key="19">
    <source>
        <dbReference type="SAM" id="MobiDB-lite"/>
    </source>
</evidence>
<evidence type="ECO:0000256" key="3">
    <source>
        <dbReference type="ARBA" id="ARBA00004396"/>
    </source>
</evidence>
<comment type="function">
    <text evidence="1">High-conductance voltage-dependent solute channel with a slight selectivity for cations transporting triosephosphates, dicarboxylic acids, ATP, inorganic phosphate (Pi), sugars, and positively or negatively charged amino acids.</text>
</comment>
<evidence type="ECO:0000313" key="22">
    <source>
        <dbReference type="Proteomes" id="UP001327560"/>
    </source>
</evidence>
<evidence type="ECO:0000256" key="15">
    <source>
        <dbReference type="ARBA" id="ARBA00023125"/>
    </source>
</evidence>
<feature type="region of interest" description="Disordered" evidence="19">
    <location>
        <begin position="309"/>
        <end position="349"/>
    </location>
</feature>
<dbReference type="SUPFAM" id="SSF57959">
    <property type="entry name" value="Leucine zipper domain"/>
    <property type="match status" value="1"/>
</dbReference>
<dbReference type="InterPro" id="IPR034626">
    <property type="entry name" value="OEP24"/>
</dbReference>
<dbReference type="GO" id="GO:0003677">
    <property type="term" value="F:DNA binding"/>
    <property type="evidence" value="ECO:0007669"/>
    <property type="project" value="UniProtKB-KW"/>
</dbReference>
<dbReference type="PANTHER" id="PTHR35284:SF1">
    <property type="entry name" value="OUTER ENVELOPE PORE PROTEIN 24A, CHLOROPLASTIC-RELATED"/>
    <property type="match status" value="1"/>
</dbReference>